<dbReference type="AlphaFoldDB" id="A0AAV3XCZ2"/>
<dbReference type="RefSeq" id="WP_226586883.1">
    <property type="nucleotide sequence ID" value="NZ_BLAY01000099.1"/>
</dbReference>
<evidence type="ECO:0000313" key="2">
    <source>
        <dbReference type="Proteomes" id="UP001050975"/>
    </source>
</evidence>
<accession>A0AAV3XCZ2</accession>
<comment type="caution">
    <text evidence="1">The sequence shown here is derived from an EMBL/GenBank/DDBJ whole genome shotgun (WGS) entry which is preliminary data.</text>
</comment>
<organism evidence="1 2">
    <name type="scientific">Microseira wollei NIES-4236</name>
    <dbReference type="NCBI Taxonomy" id="2530354"/>
    <lineage>
        <taxon>Bacteria</taxon>
        <taxon>Bacillati</taxon>
        <taxon>Cyanobacteriota</taxon>
        <taxon>Cyanophyceae</taxon>
        <taxon>Oscillatoriophycideae</taxon>
        <taxon>Aerosakkonematales</taxon>
        <taxon>Aerosakkonemataceae</taxon>
        <taxon>Microseira</taxon>
    </lineage>
</organism>
<dbReference type="SUPFAM" id="SSF55486">
    <property type="entry name" value="Metalloproteases ('zincins'), catalytic domain"/>
    <property type="match status" value="1"/>
</dbReference>
<evidence type="ECO:0000313" key="1">
    <source>
        <dbReference type="EMBL" id="GET40772.1"/>
    </source>
</evidence>
<protein>
    <recommendedName>
        <fullName evidence="3">Peptidase M12B domain-containing protein</fullName>
    </recommendedName>
</protein>
<gene>
    <name evidence="1" type="ORF">MiSe_55830</name>
</gene>
<evidence type="ECO:0008006" key="3">
    <source>
        <dbReference type="Google" id="ProtNLM"/>
    </source>
</evidence>
<proteinExistence type="predicted"/>
<dbReference type="EMBL" id="BLAY01000099">
    <property type="protein sequence ID" value="GET40772.1"/>
    <property type="molecule type" value="Genomic_DNA"/>
</dbReference>
<name>A0AAV3XCZ2_9CYAN</name>
<reference evidence="1" key="1">
    <citation type="submission" date="2019-10" db="EMBL/GenBank/DDBJ databases">
        <title>Draft genome sequece of Microseira wollei NIES-4236.</title>
        <authorList>
            <person name="Yamaguchi H."/>
            <person name="Suzuki S."/>
            <person name="Kawachi M."/>
        </authorList>
    </citation>
    <scope>NUCLEOTIDE SEQUENCE</scope>
    <source>
        <strain evidence="1">NIES-4236</strain>
    </source>
</reference>
<dbReference type="Proteomes" id="UP001050975">
    <property type="component" value="Unassembled WGS sequence"/>
</dbReference>
<keyword evidence="2" id="KW-1185">Reference proteome</keyword>
<sequence>MQTVRVVYLVPSDANPSEDFKNGIANAITHLQQWYLAQMENQKTFRLTDSIVEVVRTNHKARWYATNPAGEYHLWFWNNVLADGFALTGASFNDPNFIWIFYIDAENDRGQYGGAGTCGVAVLPQHDIHGLIGLSKEPVSRWIGGLGHELGHAFGLPHPPGCEEDQSLPESQCIMYLGMYNYPDTFLLAEDKEALNQSRFFVG</sequence>